<reference evidence="2 3" key="1">
    <citation type="submission" date="2023-07" db="EMBL/GenBank/DDBJ databases">
        <title>Sorghum-associated microbial communities from plants grown in Nebraska, USA.</title>
        <authorList>
            <person name="Schachtman D."/>
        </authorList>
    </citation>
    <scope>NUCLEOTIDE SEQUENCE [LARGE SCALE GENOMIC DNA]</scope>
    <source>
        <strain evidence="2 3">BE308</strain>
    </source>
</reference>
<gene>
    <name evidence="2" type="ORF">J2X15_002435</name>
</gene>
<dbReference type="PANTHER" id="PTHR24567:SF26">
    <property type="entry name" value="REGULATORY PROTEIN YEIL"/>
    <property type="match status" value="1"/>
</dbReference>
<dbReference type="SUPFAM" id="SSF51206">
    <property type="entry name" value="cAMP-binding domain-like"/>
    <property type="match status" value="1"/>
</dbReference>
<dbReference type="PANTHER" id="PTHR24567">
    <property type="entry name" value="CRP FAMILY TRANSCRIPTIONAL REGULATORY PROTEIN"/>
    <property type="match status" value="1"/>
</dbReference>
<evidence type="ECO:0000313" key="3">
    <source>
        <dbReference type="Proteomes" id="UP001268089"/>
    </source>
</evidence>
<evidence type="ECO:0000259" key="1">
    <source>
        <dbReference type="PROSITE" id="PS50042"/>
    </source>
</evidence>
<dbReference type="CDD" id="cd00038">
    <property type="entry name" value="CAP_ED"/>
    <property type="match status" value="1"/>
</dbReference>
<dbReference type="Proteomes" id="UP001268089">
    <property type="component" value="Unassembled WGS sequence"/>
</dbReference>
<sequence length="166" mass="18131">MKSTLKSLFKTDSPDVTELLKAIQANPADDSMARFMPEPAWQVLAGYLDVESIQRGHILTAMGALDRTVYFLESGTLRIHYSKDPGQVVVATLRAGSVVGEGAFFSQLERNATVQAMTLCRVWSLTPARFEDLRKQNVDVALSLVMALGAAVASRMLDVTKRAVVT</sequence>
<accession>A0ABU1ZNS9</accession>
<dbReference type="Pfam" id="PF00027">
    <property type="entry name" value="cNMP_binding"/>
    <property type="match status" value="1"/>
</dbReference>
<dbReference type="InterPro" id="IPR014710">
    <property type="entry name" value="RmlC-like_jellyroll"/>
</dbReference>
<dbReference type="PROSITE" id="PS50042">
    <property type="entry name" value="CNMP_BINDING_3"/>
    <property type="match status" value="1"/>
</dbReference>
<dbReference type="InterPro" id="IPR018490">
    <property type="entry name" value="cNMP-bd_dom_sf"/>
</dbReference>
<dbReference type="InterPro" id="IPR050397">
    <property type="entry name" value="Env_Response_Regulators"/>
</dbReference>
<comment type="caution">
    <text evidence="2">The sequence shown here is derived from an EMBL/GenBank/DDBJ whole genome shotgun (WGS) entry which is preliminary data.</text>
</comment>
<evidence type="ECO:0000313" key="2">
    <source>
        <dbReference type="EMBL" id="MDR7307148.1"/>
    </source>
</evidence>
<dbReference type="InterPro" id="IPR000595">
    <property type="entry name" value="cNMP-bd_dom"/>
</dbReference>
<dbReference type="SMART" id="SM00100">
    <property type="entry name" value="cNMP"/>
    <property type="match status" value="1"/>
</dbReference>
<dbReference type="EMBL" id="JAVDXO010000005">
    <property type="protein sequence ID" value="MDR7307148.1"/>
    <property type="molecule type" value="Genomic_DNA"/>
</dbReference>
<organism evidence="2 3">
    <name type="scientific">Rhodoferax saidenbachensis</name>
    <dbReference type="NCBI Taxonomy" id="1484693"/>
    <lineage>
        <taxon>Bacteria</taxon>
        <taxon>Pseudomonadati</taxon>
        <taxon>Pseudomonadota</taxon>
        <taxon>Betaproteobacteria</taxon>
        <taxon>Burkholderiales</taxon>
        <taxon>Comamonadaceae</taxon>
        <taxon>Rhodoferax</taxon>
    </lineage>
</organism>
<protein>
    <submittedName>
        <fullName evidence="2">CRP-like cAMP-binding protein</fullName>
    </submittedName>
</protein>
<keyword evidence="3" id="KW-1185">Reference proteome</keyword>
<dbReference type="Gene3D" id="2.60.120.10">
    <property type="entry name" value="Jelly Rolls"/>
    <property type="match status" value="1"/>
</dbReference>
<name>A0ABU1ZNS9_9BURK</name>
<proteinExistence type="predicted"/>
<feature type="domain" description="Cyclic nucleotide-binding" evidence="1">
    <location>
        <begin position="32"/>
        <end position="133"/>
    </location>
</feature>